<dbReference type="Proteomes" id="UP000749040">
    <property type="component" value="Unassembled WGS sequence"/>
</dbReference>
<gene>
    <name evidence="1" type="ORF">ITX44_20190</name>
</gene>
<name>A0ABS2TU19_9ACTN</name>
<sequence length="182" mass="20141">MKRGKDTRWLPDVLGPLEAAGHVYEYAPRPDNLSVHPGPLADEARSLGIRGLASAPARTGGPGRVEFTVWGTGGPADVTWEPFHDWLDDHLSADIPHMRGNREKLALTGGDERHAVVGVTMSSSWAAFHALHHDANTLPPLPPTLPPEFTHLWLIGAQASDRVLAWYPYLGWFEPHRHWATY</sequence>
<proteinExistence type="predicted"/>
<protein>
    <submittedName>
        <fullName evidence="1">Uncharacterized protein</fullName>
    </submittedName>
</protein>
<accession>A0ABS2TU19</accession>
<comment type="caution">
    <text evidence="1">The sequence shown here is derived from an EMBL/GenBank/DDBJ whole genome shotgun (WGS) entry which is preliminary data.</text>
</comment>
<evidence type="ECO:0000313" key="1">
    <source>
        <dbReference type="EMBL" id="MBM9506824.1"/>
    </source>
</evidence>
<dbReference type="EMBL" id="JADKYB010000010">
    <property type="protein sequence ID" value="MBM9506824.1"/>
    <property type="molecule type" value="Genomic_DNA"/>
</dbReference>
<evidence type="ECO:0000313" key="2">
    <source>
        <dbReference type="Proteomes" id="UP000749040"/>
    </source>
</evidence>
<organism evidence="1 2">
    <name type="scientific">Actinacidiphila acididurans</name>
    <dbReference type="NCBI Taxonomy" id="2784346"/>
    <lineage>
        <taxon>Bacteria</taxon>
        <taxon>Bacillati</taxon>
        <taxon>Actinomycetota</taxon>
        <taxon>Actinomycetes</taxon>
        <taxon>Kitasatosporales</taxon>
        <taxon>Streptomycetaceae</taxon>
        <taxon>Actinacidiphila</taxon>
    </lineage>
</organism>
<dbReference type="RefSeq" id="WP_205358689.1">
    <property type="nucleotide sequence ID" value="NZ_JADKYB010000010.1"/>
</dbReference>
<keyword evidence="2" id="KW-1185">Reference proteome</keyword>
<reference evidence="1 2" key="1">
    <citation type="submission" date="2021-01" db="EMBL/GenBank/DDBJ databases">
        <title>Streptomyces acididurans sp. nov., isolated from a peat swamp forest soil.</title>
        <authorList>
            <person name="Chantavorakit T."/>
            <person name="Duangmal K."/>
        </authorList>
    </citation>
    <scope>NUCLEOTIDE SEQUENCE [LARGE SCALE GENOMIC DNA]</scope>
    <source>
        <strain evidence="1 2">KK5PA1</strain>
    </source>
</reference>